<dbReference type="GO" id="GO:0008270">
    <property type="term" value="F:zinc ion binding"/>
    <property type="evidence" value="ECO:0007669"/>
    <property type="project" value="UniProtKB-KW"/>
</dbReference>
<dbReference type="Proteomes" id="UP000681722">
    <property type="component" value="Unassembled WGS sequence"/>
</dbReference>
<proteinExistence type="predicted"/>
<dbReference type="EMBL" id="CAJOBC010104939">
    <property type="protein sequence ID" value="CAF4494676.1"/>
    <property type="molecule type" value="Genomic_DNA"/>
</dbReference>
<sequence length="124" mass="14860">VSQEREAWQWLQNIDKNSIFHWYGQSYIVPSSFTQMDTYTWLQQYHFMPWLTFDEFTRWLYSARLVSMPMMCSCKQNLKLYVCKHAVGFMIHLNLYVITDPAKLQVLGKRRGRPKKADKALSRS</sequence>
<dbReference type="AlphaFoldDB" id="A0A816BNX8"/>
<dbReference type="PROSITE" id="PS50966">
    <property type="entry name" value="ZF_SWIM"/>
    <property type="match status" value="1"/>
</dbReference>
<evidence type="ECO:0000259" key="2">
    <source>
        <dbReference type="PROSITE" id="PS50966"/>
    </source>
</evidence>
<comment type="caution">
    <text evidence="3">The sequence shown here is derived from an EMBL/GenBank/DDBJ whole genome shotgun (WGS) entry which is preliminary data.</text>
</comment>
<dbReference type="EMBL" id="CAJNOQ010038163">
    <property type="protein sequence ID" value="CAF1611550.1"/>
    <property type="molecule type" value="Genomic_DNA"/>
</dbReference>
<organism evidence="3 5">
    <name type="scientific">Didymodactylos carnosus</name>
    <dbReference type="NCBI Taxonomy" id="1234261"/>
    <lineage>
        <taxon>Eukaryota</taxon>
        <taxon>Metazoa</taxon>
        <taxon>Spiralia</taxon>
        <taxon>Gnathifera</taxon>
        <taxon>Rotifera</taxon>
        <taxon>Eurotatoria</taxon>
        <taxon>Bdelloidea</taxon>
        <taxon>Philodinida</taxon>
        <taxon>Philodinidae</taxon>
        <taxon>Didymodactylos</taxon>
    </lineage>
</organism>
<feature type="non-terminal residue" evidence="3">
    <location>
        <position position="1"/>
    </location>
</feature>
<keyword evidence="5" id="KW-1185">Reference proteome</keyword>
<evidence type="ECO:0000256" key="1">
    <source>
        <dbReference type="PROSITE-ProRule" id="PRU00325"/>
    </source>
</evidence>
<keyword evidence="1" id="KW-0862">Zinc</keyword>
<reference evidence="3" key="1">
    <citation type="submission" date="2021-02" db="EMBL/GenBank/DDBJ databases">
        <authorList>
            <person name="Nowell W R."/>
        </authorList>
    </citation>
    <scope>NUCLEOTIDE SEQUENCE</scope>
</reference>
<dbReference type="Proteomes" id="UP000663829">
    <property type="component" value="Unassembled WGS sequence"/>
</dbReference>
<keyword evidence="1" id="KW-0479">Metal-binding</keyword>
<dbReference type="InterPro" id="IPR007527">
    <property type="entry name" value="Znf_SWIM"/>
</dbReference>
<evidence type="ECO:0000313" key="4">
    <source>
        <dbReference type="EMBL" id="CAF4494676.1"/>
    </source>
</evidence>
<evidence type="ECO:0000313" key="5">
    <source>
        <dbReference type="Proteomes" id="UP000663829"/>
    </source>
</evidence>
<protein>
    <recommendedName>
        <fullName evidence="2">SWIM-type domain-containing protein</fullName>
    </recommendedName>
</protein>
<feature type="domain" description="SWIM-type" evidence="2">
    <location>
        <begin position="61"/>
        <end position="94"/>
    </location>
</feature>
<keyword evidence="1" id="KW-0863">Zinc-finger</keyword>
<name>A0A816BNX8_9BILA</name>
<gene>
    <name evidence="3" type="ORF">GPM918_LOCUS43110</name>
    <name evidence="4" type="ORF">SRO942_LOCUS44516</name>
</gene>
<evidence type="ECO:0000313" key="3">
    <source>
        <dbReference type="EMBL" id="CAF1611550.1"/>
    </source>
</evidence>
<accession>A0A816BNX8</accession>